<dbReference type="GeneID" id="8848963"/>
<sequence length="167" mass="18847">MGNIIGGVGNNNLGFGSLQPFEVPDAFGMVEDGIYRSSVPKAEKQFQYLKTLNLKTILFLSQEIILKSFTSFLEEEKIDLIELGLLISNRTLNDLIKEALEILMDKSYHPIMVVCSSGIHLTGTLIGCLRKLQDWSLTSIFTEYECFAGNNSRHIDQQFIEMFDTDL</sequence>
<dbReference type="CDD" id="cd14501">
    <property type="entry name" value="PFA-DSP"/>
    <property type="match status" value="1"/>
</dbReference>
<keyword evidence="5" id="KW-1185">Reference proteome</keyword>
<dbReference type="EMBL" id="GG738855">
    <property type="protein sequence ID" value="EFC47199.1"/>
    <property type="molecule type" value="Genomic_DNA"/>
</dbReference>
<evidence type="ECO:0000313" key="4">
    <source>
        <dbReference type="EMBL" id="EFC47199.1"/>
    </source>
</evidence>
<reference evidence="4 5" key="1">
    <citation type="journal article" date="2010" name="Cell">
        <title>The genome of Naegleria gruberi illuminates early eukaryotic versatility.</title>
        <authorList>
            <person name="Fritz-Laylin L.K."/>
            <person name="Prochnik S.E."/>
            <person name="Ginger M.L."/>
            <person name="Dacks J.B."/>
            <person name="Carpenter M.L."/>
            <person name="Field M.C."/>
            <person name="Kuo A."/>
            <person name="Paredez A."/>
            <person name="Chapman J."/>
            <person name="Pham J."/>
            <person name="Shu S."/>
            <person name="Neupane R."/>
            <person name="Cipriano M."/>
            <person name="Mancuso J."/>
            <person name="Tu H."/>
            <person name="Salamov A."/>
            <person name="Lindquist E."/>
            <person name="Shapiro H."/>
            <person name="Lucas S."/>
            <person name="Grigoriev I.V."/>
            <person name="Cande W.Z."/>
            <person name="Fulton C."/>
            <person name="Rokhsar D.S."/>
            <person name="Dawson S.C."/>
        </authorList>
    </citation>
    <scope>NUCLEOTIDE SEQUENCE [LARGE SCALE GENOMIC DNA]</scope>
    <source>
        <strain evidence="4 5">NEG-M</strain>
    </source>
</reference>
<name>D2V749_NAEGR</name>
<dbReference type="InParanoid" id="D2V749"/>
<dbReference type="PANTHER" id="PTHR31126:SF18">
    <property type="entry name" value="PROTEIN-TYROSINE-PHOSPHATASE"/>
    <property type="match status" value="1"/>
</dbReference>
<dbReference type="OMA" id="TKEPAAM"/>
<dbReference type="Proteomes" id="UP000006671">
    <property type="component" value="Unassembled WGS sequence"/>
</dbReference>
<dbReference type="VEuPathDB" id="AmoebaDB:NAEGRDRAFT_31755"/>
<keyword evidence="2" id="KW-0963">Cytoplasm</keyword>
<proteinExistence type="predicted"/>
<keyword evidence="3" id="KW-0378">Hydrolase</keyword>
<evidence type="ECO:0000256" key="1">
    <source>
        <dbReference type="ARBA" id="ARBA00004496"/>
    </source>
</evidence>
<gene>
    <name evidence="4" type="ORF">NAEGRDRAFT_31755</name>
</gene>
<protein>
    <submittedName>
        <fullName evidence="4">Predicted protein</fullName>
    </submittedName>
</protein>
<dbReference type="SUPFAM" id="SSF52799">
    <property type="entry name" value="(Phosphotyrosine protein) phosphatases II"/>
    <property type="match status" value="1"/>
</dbReference>
<dbReference type="Gene3D" id="3.90.190.10">
    <property type="entry name" value="Protein tyrosine phosphatase superfamily"/>
    <property type="match status" value="1"/>
</dbReference>
<dbReference type="KEGG" id="ngr:NAEGRDRAFT_31755"/>
<dbReference type="PANTHER" id="PTHR31126">
    <property type="entry name" value="TYROSINE-PROTEIN PHOSPHATASE"/>
    <property type="match status" value="1"/>
</dbReference>
<dbReference type="STRING" id="5762.D2V749"/>
<dbReference type="PRINTS" id="PR01911">
    <property type="entry name" value="PFDSPHPHTASE"/>
</dbReference>
<evidence type="ECO:0000256" key="3">
    <source>
        <dbReference type="ARBA" id="ARBA00022801"/>
    </source>
</evidence>
<dbReference type="Pfam" id="PF03162">
    <property type="entry name" value="Y_phosphatase2"/>
    <property type="match status" value="1"/>
</dbReference>
<dbReference type="OrthoDB" id="6375174at2759"/>
<feature type="non-terminal residue" evidence="4">
    <location>
        <position position="167"/>
    </location>
</feature>
<accession>D2V749</accession>
<dbReference type="GO" id="GO:0016791">
    <property type="term" value="F:phosphatase activity"/>
    <property type="evidence" value="ECO:0007669"/>
    <property type="project" value="InterPro"/>
</dbReference>
<dbReference type="eggNOG" id="KOG1572">
    <property type="taxonomic scope" value="Eukaryota"/>
</dbReference>
<comment type="subcellular location">
    <subcellularLocation>
        <location evidence="1">Cytoplasm</location>
    </subcellularLocation>
</comment>
<evidence type="ECO:0000256" key="2">
    <source>
        <dbReference type="ARBA" id="ARBA00022490"/>
    </source>
</evidence>
<dbReference type="FunFam" id="3.90.190.10:FF:000035">
    <property type="entry name" value="Tyrosine phosphatase, putative"/>
    <property type="match status" value="1"/>
</dbReference>
<dbReference type="InterPro" id="IPR020428">
    <property type="entry name" value="PFA-DSPs"/>
</dbReference>
<organism evidence="5">
    <name type="scientific">Naegleria gruberi</name>
    <name type="common">Amoeba</name>
    <dbReference type="NCBI Taxonomy" id="5762"/>
    <lineage>
        <taxon>Eukaryota</taxon>
        <taxon>Discoba</taxon>
        <taxon>Heterolobosea</taxon>
        <taxon>Tetramitia</taxon>
        <taxon>Eutetramitia</taxon>
        <taxon>Vahlkampfiidae</taxon>
        <taxon>Naegleria</taxon>
    </lineage>
</organism>
<dbReference type="AlphaFoldDB" id="D2V749"/>
<dbReference type="InterPro" id="IPR029021">
    <property type="entry name" value="Prot-tyrosine_phosphatase-like"/>
</dbReference>
<dbReference type="GO" id="GO:0005737">
    <property type="term" value="C:cytoplasm"/>
    <property type="evidence" value="ECO:0007669"/>
    <property type="project" value="UniProtKB-SubCell"/>
</dbReference>
<evidence type="ECO:0000313" key="5">
    <source>
        <dbReference type="Proteomes" id="UP000006671"/>
    </source>
</evidence>
<dbReference type="RefSeq" id="XP_002679943.1">
    <property type="nucleotide sequence ID" value="XM_002679897.1"/>
</dbReference>
<dbReference type="InterPro" id="IPR004861">
    <property type="entry name" value="Siw14-like"/>
</dbReference>